<gene>
    <name evidence="2" type="ORF">E2C01_098692</name>
</gene>
<protein>
    <submittedName>
        <fullName evidence="2">Uncharacterized protein</fullName>
    </submittedName>
</protein>
<sequence>MTATRQRVTQKLRLAGQAMSRQYLRRSRLAQYEVGSRVWLHNPRRKRGLAPKLQSPGGHFTWEVNEGAGEDRDLVCDPLPGEDRDLECDSLPGEDMDLSAVWPPGEEEGDIVKEVASDPAISDIDTLSDVPHGALPPRRSGRTHRPPASMVARFHTQRQ</sequence>
<organism evidence="2 3">
    <name type="scientific">Portunus trituberculatus</name>
    <name type="common">Swimming crab</name>
    <name type="synonym">Neptunus trituberculatus</name>
    <dbReference type="NCBI Taxonomy" id="210409"/>
    <lineage>
        <taxon>Eukaryota</taxon>
        <taxon>Metazoa</taxon>
        <taxon>Ecdysozoa</taxon>
        <taxon>Arthropoda</taxon>
        <taxon>Crustacea</taxon>
        <taxon>Multicrustacea</taxon>
        <taxon>Malacostraca</taxon>
        <taxon>Eumalacostraca</taxon>
        <taxon>Eucarida</taxon>
        <taxon>Decapoda</taxon>
        <taxon>Pleocyemata</taxon>
        <taxon>Brachyura</taxon>
        <taxon>Eubrachyura</taxon>
        <taxon>Portunoidea</taxon>
        <taxon>Portunidae</taxon>
        <taxon>Portuninae</taxon>
        <taxon>Portunus</taxon>
    </lineage>
</organism>
<evidence type="ECO:0000313" key="3">
    <source>
        <dbReference type="Proteomes" id="UP000324222"/>
    </source>
</evidence>
<proteinExistence type="predicted"/>
<dbReference type="AlphaFoldDB" id="A0A5B7K8W7"/>
<keyword evidence="3" id="KW-1185">Reference proteome</keyword>
<name>A0A5B7K8W7_PORTR</name>
<reference evidence="2 3" key="1">
    <citation type="submission" date="2019-05" db="EMBL/GenBank/DDBJ databases">
        <title>Another draft genome of Portunus trituberculatus and its Hox gene families provides insights of decapod evolution.</title>
        <authorList>
            <person name="Jeong J.-H."/>
            <person name="Song I."/>
            <person name="Kim S."/>
            <person name="Choi T."/>
            <person name="Kim D."/>
            <person name="Ryu S."/>
            <person name="Kim W."/>
        </authorList>
    </citation>
    <scope>NUCLEOTIDE SEQUENCE [LARGE SCALE GENOMIC DNA]</scope>
    <source>
        <tissue evidence="2">Muscle</tissue>
    </source>
</reference>
<dbReference type="Proteomes" id="UP000324222">
    <property type="component" value="Unassembled WGS sequence"/>
</dbReference>
<accession>A0A5B7K8W7</accession>
<feature type="region of interest" description="Disordered" evidence="1">
    <location>
        <begin position="122"/>
        <end position="159"/>
    </location>
</feature>
<dbReference type="EMBL" id="VSRR010134487">
    <property type="protein sequence ID" value="MPD03074.1"/>
    <property type="molecule type" value="Genomic_DNA"/>
</dbReference>
<evidence type="ECO:0000256" key="1">
    <source>
        <dbReference type="SAM" id="MobiDB-lite"/>
    </source>
</evidence>
<comment type="caution">
    <text evidence="2">The sequence shown here is derived from an EMBL/GenBank/DDBJ whole genome shotgun (WGS) entry which is preliminary data.</text>
</comment>
<evidence type="ECO:0000313" key="2">
    <source>
        <dbReference type="EMBL" id="MPD03074.1"/>
    </source>
</evidence>